<evidence type="ECO:0000313" key="4">
    <source>
        <dbReference type="Proteomes" id="UP001519273"/>
    </source>
</evidence>
<proteinExistence type="predicted"/>
<dbReference type="InterPro" id="IPR041401">
    <property type="entry name" value="TseB-like_dom"/>
</dbReference>
<dbReference type="RefSeq" id="WP_209845377.1">
    <property type="nucleotide sequence ID" value="NZ_CBCRVE010000001.1"/>
</dbReference>
<keyword evidence="4" id="KW-1185">Reference proteome</keyword>
<keyword evidence="1" id="KW-0472">Membrane</keyword>
<evidence type="ECO:0000259" key="2">
    <source>
        <dbReference type="Pfam" id="PF17881"/>
    </source>
</evidence>
<dbReference type="Gene3D" id="3.10.450.40">
    <property type="match status" value="2"/>
</dbReference>
<gene>
    <name evidence="3" type="ORF">J2Z20_000667</name>
</gene>
<feature type="transmembrane region" description="Helical" evidence="1">
    <location>
        <begin position="7"/>
        <end position="26"/>
    </location>
</feature>
<feature type="domain" description="Cell wall elongation regulator TseB-like" evidence="2">
    <location>
        <begin position="40"/>
        <end position="83"/>
    </location>
</feature>
<keyword evidence="1" id="KW-0812">Transmembrane</keyword>
<keyword evidence="1" id="KW-1133">Transmembrane helix</keyword>
<protein>
    <submittedName>
        <fullName evidence="3">Uncharacterized protein YpmB</fullName>
    </submittedName>
</protein>
<accession>A0ABS4GZV6</accession>
<dbReference type="Proteomes" id="UP001519273">
    <property type="component" value="Unassembled WGS sequence"/>
</dbReference>
<comment type="caution">
    <text evidence="3">The sequence shown here is derived from an EMBL/GenBank/DDBJ whole genome shotgun (WGS) entry which is preliminary data.</text>
</comment>
<dbReference type="InterPro" id="IPR046350">
    <property type="entry name" value="Cystatin_sf"/>
</dbReference>
<dbReference type="SUPFAM" id="SSF54403">
    <property type="entry name" value="Cystatin/monellin"/>
    <property type="match status" value="2"/>
</dbReference>
<sequence length="160" mass="18933">MKNNRKWIWLAVVILLLALFGIYRYYIYTQQDEWNKEDAAIIRAKKETQLVSVTKTQKSVWDDVYYIIYGKNAAGQNMIVWVSSTQVHAELQQNGVSAKDIKAKVYNELPGIRIVHLIPSVFEQQYVWEVFYKDDDHYNYRFYRFSDGQQVGETYTLPNS</sequence>
<reference evidence="3 4" key="1">
    <citation type="submission" date="2021-03" db="EMBL/GenBank/DDBJ databases">
        <title>Genomic Encyclopedia of Type Strains, Phase IV (KMG-IV): sequencing the most valuable type-strain genomes for metagenomic binning, comparative biology and taxonomic classification.</title>
        <authorList>
            <person name="Goeker M."/>
        </authorList>
    </citation>
    <scope>NUCLEOTIDE SEQUENCE [LARGE SCALE GENOMIC DNA]</scope>
    <source>
        <strain evidence="3 4">DSM 23491</strain>
    </source>
</reference>
<evidence type="ECO:0000313" key="3">
    <source>
        <dbReference type="EMBL" id="MBP1935806.1"/>
    </source>
</evidence>
<dbReference type="Pfam" id="PF17881">
    <property type="entry name" value="TseB"/>
    <property type="match status" value="1"/>
</dbReference>
<evidence type="ECO:0000256" key="1">
    <source>
        <dbReference type="SAM" id="Phobius"/>
    </source>
</evidence>
<organism evidence="3 4">
    <name type="scientific">Paenibacillus sediminis</name>
    <dbReference type="NCBI Taxonomy" id="664909"/>
    <lineage>
        <taxon>Bacteria</taxon>
        <taxon>Bacillati</taxon>
        <taxon>Bacillota</taxon>
        <taxon>Bacilli</taxon>
        <taxon>Bacillales</taxon>
        <taxon>Paenibacillaceae</taxon>
        <taxon>Paenibacillus</taxon>
    </lineage>
</organism>
<dbReference type="EMBL" id="JAGGKP010000001">
    <property type="protein sequence ID" value="MBP1935806.1"/>
    <property type="molecule type" value="Genomic_DNA"/>
</dbReference>
<name>A0ABS4GZV6_9BACL</name>